<reference evidence="2" key="1">
    <citation type="submission" date="2021-11" db="EMBL/GenBank/DDBJ databases">
        <authorList>
            <person name="Schell T."/>
        </authorList>
    </citation>
    <scope>NUCLEOTIDE SEQUENCE</scope>
    <source>
        <strain evidence="2">M5</strain>
    </source>
</reference>
<dbReference type="PANTHER" id="PTHR46612">
    <property type="entry name" value="XYLOSIDE XYLOSYLTRANSFERASE 1"/>
    <property type="match status" value="1"/>
</dbReference>
<protein>
    <recommendedName>
        <fullName evidence="4">Xyloside xylosyltransferase 1</fullName>
    </recommendedName>
</protein>
<dbReference type="InterPro" id="IPR042465">
    <property type="entry name" value="XXLT1"/>
</dbReference>
<dbReference type="GO" id="GO:0140560">
    <property type="term" value="F:xylosyl alpha-1,3-xylosyltransferase activity"/>
    <property type="evidence" value="ECO:0007669"/>
    <property type="project" value="TreeGrafter"/>
</dbReference>
<dbReference type="Gene3D" id="3.90.550.10">
    <property type="entry name" value="Spore Coat Polysaccharide Biosynthesis Protein SpsA, Chain A"/>
    <property type="match status" value="1"/>
</dbReference>
<dbReference type="GO" id="GO:0016266">
    <property type="term" value="P:protein O-linked glycosylation via N-acetyl-galactosamine"/>
    <property type="evidence" value="ECO:0007669"/>
    <property type="project" value="TreeGrafter"/>
</dbReference>
<sequence length="392" mass="45109">MPKSIHLFIFLLVTCSFLVCLYYNEIEKNVSRRFGPHLLGSNLRNLRSSEDISALTGAVLSNVTPSASVQHGDEYQNNTALAYYSANTKNANVSSTETIHLAVIFCNVEQKAALKWNFKKMTRSLIKHCSNKIALYFHLVTDPSSWEIAKEIIHNESKKTQFNIQVSAYFIDTFAKQFITTVQVLQQYFSVKQGTYYSQALFYVSVRLPDLIPSDVTRLIFVDVDTEFRDSVEKLNQQFEYFDDQQLLGLAPELSPVYRHILYVYRNQHKTSLLGEPKGKGFPGYNSGVVLMKLDKMRQSVIFQSLLTNSSLGNLTDKYSFKGHLGDQDFYTLVALEYPHLFYTLPCNWNRQLCQWWKSKGYDDIFDLFYECKGFISLYHGNCNSQIPDANN</sequence>
<dbReference type="GO" id="GO:0005789">
    <property type="term" value="C:endoplasmic reticulum membrane"/>
    <property type="evidence" value="ECO:0007669"/>
    <property type="project" value="TreeGrafter"/>
</dbReference>
<name>A0A8J2WQX3_9CRUS</name>
<evidence type="ECO:0008006" key="4">
    <source>
        <dbReference type="Google" id="ProtNLM"/>
    </source>
</evidence>
<evidence type="ECO:0000256" key="1">
    <source>
        <dbReference type="SAM" id="Phobius"/>
    </source>
</evidence>
<organism evidence="2 3">
    <name type="scientific">Daphnia galeata</name>
    <dbReference type="NCBI Taxonomy" id="27404"/>
    <lineage>
        <taxon>Eukaryota</taxon>
        <taxon>Metazoa</taxon>
        <taxon>Ecdysozoa</taxon>
        <taxon>Arthropoda</taxon>
        <taxon>Crustacea</taxon>
        <taxon>Branchiopoda</taxon>
        <taxon>Diplostraca</taxon>
        <taxon>Cladocera</taxon>
        <taxon>Anomopoda</taxon>
        <taxon>Daphniidae</taxon>
        <taxon>Daphnia</taxon>
    </lineage>
</organism>
<dbReference type="AlphaFoldDB" id="A0A8J2WQX3"/>
<comment type="caution">
    <text evidence="2">The sequence shown here is derived from an EMBL/GenBank/DDBJ whole genome shotgun (WGS) entry which is preliminary data.</text>
</comment>
<dbReference type="Pfam" id="PF01501">
    <property type="entry name" value="Glyco_transf_8"/>
    <property type="match status" value="1"/>
</dbReference>
<dbReference type="Proteomes" id="UP000789390">
    <property type="component" value="Unassembled WGS sequence"/>
</dbReference>
<dbReference type="InterPro" id="IPR029044">
    <property type="entry name" value="Nucleotide-diphossugar_trans"/>
</dbReference>
<accession>A0A8J2WQX3</accession>
<keyword evidence="1" id="KW-1133">Transmembrane helix</keyword>
<evidence type="ECO:0000313" key="3">
    <source>
        <dbReference type="Proteomes" id="UP000789390"/>
    </source>
</evidence>
<dbReference type="OrthoDB" id="411524at2759"/>
<keyword evidence="3" id="KW-1185">Reference proteome</keyword>
<keyword evidence="1" id="KW-0812">Transmembrane</keyword>
<feature type="transmembrane region" description="Helical" evidence="1">
    <location>
        <begin position="6"/>
        <end position="24"/>
    </location>
</feature>
<dbReference type="SUPFAM" id="SSF53448">
    <property type="entry name" value="Nucleotide-diphospho-sugar transferases"/>
    <property type="match status" value="1"/>
</dbReference>
<proteinExistence type="predicted"/>
<gene>
    <name evidence="2" type="ORF">DGAL_LOCUS11486</name>
</gene>
<dbReference type="PANTHER" id="PTHR46612:SF1">
    <property type="entry name" value="XYLOSIDE XYLOSYLTRANSFERASE 1"/>
    <property type="match status" value="1"/>
</dbReference>
<dbReference type="InterPro" id="IPR002495">
    <property type="entry name" value="Glyco_trans_8"/>
</dbReference>
<keyword evidence="1" id="KW-0472">Membrane</keyword>
<dbReference type="EMBL" id="CAKKLH010000281">
    <property type="protein sequence ID" value="CAH0108120.1"/>
    <property type="molecule type" value="Genomic_DNA"/>
</dbReference>
<evidence type="ECO:0000313" key="2">
    <source>
        <dbReference type="EMBL" id="CAH0108120.1"/>
    </source>
</evidence>